<sequence>MSAVEIIFLFIVSLQDLFLPAVCKMCFFSLSVTLAAPFNHSEMSYLGRVACSFGNLFVFSACCLFFACCLHGV</sequence>
<dbReference type="AlphaFoldDB" id="L7MLK5"/>
<evidence type="ECO:0000313" key="2">
    <source>
        <dbReference type="EMBL" id="JAA64717.1"/>
    </source>
</evidence>
<feature type="non-terminal residue" evidence="2">
    <location>
        <position position="73"/>
    </location>
</feature>
<organism evidence="2">
    <name type="scientific">Rhipicephalus pulchellus</name>
    <name type="common">Yellow backed tick</name>
    <name type="synonym">Dermacentor pulchellus</name>
    <dbReference type="NCBI Taxonomy" id="72859"/>
    <lineage>
        <taxon>Eukaryota</taxon>
        <taxon>Metazoa</taxon>
        <taxon>Ecdysozoa</taxon>
        <taxon>Arthropoda</taxon>
        <taxon>Chelicerata</taxon>
        <taxon>Arachnida</taxon>
        <taxon>Acari</taxon>
        <taxon>Parasitiformes</taxon>
        <taxon>Ixodida</taxon>
        <taxon>Ixodoidea</taxon>
        <taxon>Ixodidae</taxon>
        <taxon>Rhipicephalinae</taxon>
        <taxon>Rhipicephalus</taxon>
        <taxon>Rhipicephalus</taxon>
    </lineage>
</organism>
<keyword evidence="1" id="KW-0812">Transmembrane</keyword>
<keyword evidence="1" id="KW-1133">Transmembrane helix</keyword>
<dbReference type="EMBL" id="GACK01000317">
    <property type="protein sequence ID" value="JAA64717.1"/>
    <property type="molecule type" value="mRNA"/>
</dbReference>
<reference evidence="2" key="1">
    <citation type="submission" date="2012-11" db="EMBL/GenBank/DDBJ databases">
        <authorList>
            <person name="Lucero-Rivera Y.E."/>
            <person name="Tovar-Ramirez D."/>
        </authorList>
    </citation>
    <scope>NUCLEOTIDE SEQUENCE</scope>
    <source>
        <tissue evidence="2">Salivary gland</tissue>
    </source>
</reference>
<protein>
    <submittedName>
        <fullName evidence="2">Uncharacterized protein</fullName>
    </submittedName>
</protein>
<proteinExistence type="evidence at transcript level"/>
<reference evidence="2" key="2">
    <citation type="journal article" date="2015" name="J. Proteomics">
        <title>Sexual differences in the sialomes of the zebra tick, Rhipicephalus pulchellus.</title>
        <authorList>
            <person name="Tan A.W."/>
            <person name="Francischetti I.M."/>
            <person name="Slovak M."/>
            <person name="Kini R.M."/>
            <person name="Ribeiro J.M."/>
        </authorList>
    </citation>
    <scope>NUCLEOTIDE SEQUENCE</scope>
    <source>
        <tissue evidence="2">Salivary gland</tissue>
    </source>
</reference>
<feature type="transmembrane region" description="Helical" evidence="1">
    <location>
        <begin position="45"/>
        <end position="67"/>
    </location>
</feature>
<accession>L7MLK5</accession>
<evidence type="ECO:0000256" key="1">
    <source>
        <dbReference type="SAM" id="Phobius"/>
    </source>
</evidence>
<feature type="transmembrane region" description="Helical" evidence="1">
    <location>
        <begin position="6"/>
        <end position="33"/>
    </location>
</feature>
<keyword evidence="1" id="KW-0472">Membrane</keyword>
<name>L7MLK5_RHIPC</name>